<dbReference type="Pfam" id="PF02458">
    <property type="entry name" value="Transferase"/>
    <property type="match status" value="1"/>
</dbReference>
<dbReference type="EMBL" id="CAJGYO010000015">
    <property type="protein sequence ID" value="CAD6270391.1"/>
    <property type="molecule type" value="Genomic_DNA"/>
</dbReference>
<dbReference type="Gene3D" id="3.30.559.10">
    <property type="entry name" value="Chloramphenicol acetyltransferase-like domain"/>
    <property type="match status" value="1"/>
</dbReference>
<comment type="caution">
    <text evidence="2">The sequence shown here is derived from an EMBL/GenBank/DDBJ whole genome shotgun (WGS) entry which is preliminary data.</text>
</comment>
<evidence type="ECO:0000313" key="2">
    <source>
        <dbReference type="EMBL" id="CAD6270391.1"/>
    </source>
</evidence>
<dbReference type="PANTHER" id="PTHR31147">
    <property type="entry name" value="ACYL TRANSFERASE 4"/>
    <property type="match status" value="1"/>
</dbReference>
<keyword evidence="3" id="KW-1185">Reference proteome</keyword>
<comment type="similarity">
    <text evidence="1">Belongs to the plant acyltransferase family.</text>
</comment>
<proteinExistence type="inferred from homology"/>
<dbReference type="InterPro" id="IPR023213">
    <property type="entry name" value="CAT-like_dom_sf"/>
</dbReference>
<gene>
    <name evidence="2" type="ORF">NCGR_LOCUS53683</name>
</gene>
<dbReference type="OrthoDB" id="671439at2759"/>
<organism evidence="2 3">
    <name type="scientific">Miscanthus lutarioriparius</name>
    <dbReference type="NCBI Taxonomy" id="422564"/>
    <lineage>
        <taxon>Eukaryota</taxon>
        <taxon>Viridiplantae</taxon>
        <taxon>Streptophyta</taxon>
        <taxon>Embryophyta</taxon>
        <taxon>Tracheophyta</taxon>
        <taxon>Spermatophyta</taxon>
        <taxon>Magnoliopsida</taxon>
        <taxon>Liliopsida</taxon>
        <taxon>Poales</taxon>
        <taxon>Poaceae</taxon>
        <taxon>PACMAD clade</taxon>
        <taxon>Panicoideae</taxon>
        <taxon>Andropogonodae</taxon>
        <taxon>Andropogoneae</taxon>
        <taxon>Saccharinae</taxon>
        <taxon>Miscanthus</taxon>
    </lineage>
</organism>
<dbReference type="Proteomes" id="UP000604825">
    <property type="component" value="Unassembled WGS sequence"/>
</dbReference>
<name>A0A811RJ16_9POAL</name>
<dbReference type="AlphaFoldDB" id="A0A811RJ16"/>
<accession>A0A811RJ16</accession>
<dbReference type="PANTHER" id="PTHR31147:SF61">
    <property type="entry name" value="ACYL TRANSFERASE 15"/>
    <property type="match status" value="1"/>
</dbReference>
<dbReference type="InterPro" id="IPR050898">
    <property type="entry name" value="Plant_acyltransferase"/>
</dbReference>
<reference evidence="2" key="1">
    <citation type="submission" date="2020-10" db="EMBL/GenBank/DDBJ databases">
        <authorList>
            <person name="Han B."/>
            <person name="Lu T."/>
            <person name="Zhao Q."/>
            <person name="Huang X."/>
            <person name="Zhao Y."/>
        </authorList>
    </citation>
    <scope>NUCLEOTIDE SEQUENCE</scope>
</reference>
<evidence type="ECO:0000256" key="1">
    <source>
        <dbReference type="ARBA" id="ARBA00009861"/>
    </source>
</evidence>
<protein>
    <submittedName>
        <fullName evidence="2">Uncharacterized protein</fullName>
    </submittedName>
</protein>
<dbReference type="GO" id="GO:0016747">
    <property type="term" value="F:acyltransferase activity, transferring groups other than amino-acyl groups"/>
    <property type="evidence" value="ECO:0007669"/>
    <property type="project" value="UniProtKB-ARBA"/>
</dbReference>
<sequence length="306" mass="32860">MAQFLQAIGELARGRSAPSIVPVRCDDSIPSLPPLIATGRRLMVSMEPQDFTSLDVTIPSSFIDRVKAEFHGGGRSSSNICRRPCTVFEVVTAVLWQCYTRAAISNPDVPSLLCFIADVRKHVAAKDGYYGNCVIGQLVIAATSGAVANGDLVDLIEMIQHAKDEIPNKLRREEEEDKGGNCLPSTGVNLEQLCDMVRHNNNVLSVSCLRNIGLEDVDFGGGTPARVTCLSPVMSLPACVPCLPCKGGTGPAYWHVVSRRSRSTPSLQNWQNSPDKVSLLYASGFNSEIATLLAAGHVIQLSVPGL</sequence>
<evidence type="ECO:0000313" key="3">
    <source>
        <dbReference type="Proteomes" id="UP000604825"/>
    </source>
</evidence>